<dbReference type="Gene3D" id="3.30.920.30">
    <property type="entry name" value="Hypothetical protein"/>
    <property type="match status" value="1"/>
</dbReference>
<reference evidence="8 9" key="1">
    <citation type="submission" date="2015-06" db="EMBL/GenBank/DDBJ databases">
        <title>Genome sequence of the organohalide-respiring Dehalogenimonas alkenigignens type strain (IP3-3T).</title>
        <authorList>
            <person name="Key T.A."/>
            <person name="Richmond D.P."/>
            <person name="Bowman K.S."/>
            <person name="Cho Y.-J."/>
            <person name="Chun J."/>
            <person name="da Costa M.S."/>
            <person name="Rainey F.A."/>
            <person name="Moe W.M."/>
        </authorList>
    </citation>
    <scope>NUCLEOTIDE SEQUENCE [LARGE SCALE GENOMIC DNA]</scope>
    <source>
        <strain evidence="8 9">IP3-3</strain>
    </source>
</reference>
<dbReference type="InterPro" id="IPR012933">
    <property type="entry name" value="HicA_mRNA_interferase"/>
</dbReference>
<comment type="similarity">
    <text evidence="1">Belongs to the HicA mRNA interferase family.</text>
</comment>
<dbReference type="Pfam" id="PF07927">
    <property type="entry name" value="HicA_toxin"/>
    <property type="match status" value="1"/>
</dbReference>
<dbReference type="AlphaFoldDB" id="A0A0W0GGM0"/>
<dbReference type="GO" id="GO:0004519">
    <property type="term" value="F:endonuclease activity"/>
    <property type="evidence" value="ECO:0007669"/>
    <property type="project" value="UniProtKB-KW"/>
</dbReference>
<keyword evidence="9" id="KW-1185">Reference proteome</keyword>
<evidence type="ECO:0000313" key="8">
    <source>
        <dbReference type="EMBL" id="KTB47711.1"/>
    </source>
</evidence>
<dbReference type="Proteomes" id="UP000053947">
    <property type="component" value="Unassembled WGS sequence"/>
</dbReference>
<protein>
    <submittedName>
        <fullName evidence="8">Putative periplasmic or secreted lipoprotein</fullName>
    </submittedName>
</protein>
<evidence type="ECO:0000256" key="7">
    <source>
        <dbReference type="ARBA" id="ARBA00023016"/>
    </source>
</evidence>
<accession>A0A0W0GGM0</accession>
<dbReference type="RefSeq" id="WP_058438450.1">
    <property type="nucleotide sequence ID" value="NZ_KQ758903.1"/>
</dbReference>
<keyword evidence="2" id="KW-1277">Toxin-antitoxin system</keyword>
<keyword evidence="4" id="KW-0255">Endonuclease</keyword>
<dbReference type="GO" id="GO:0003729">
    <property type="term" value="F:mRNA binding"/>
    <property type="evidence" value="ECO:0007669"/>
    <property type="project" value="InterPro"/>
</dbReference>
<evidence type="ECO:0000256" key="2">
    <source>
        <dbReference type="ARBA" id="ARBA00022649"/>
    </source>
</evidence>
<dbReference type="OrthoDB" id="121656at2"/>
<dbReference type="STRING" id="1217799.DEALK_05560"/>
<evidence type="ECO:0000313" key="9">
    <source>
        <dbReference type="Proteomes" id="UP000053947"/>
    </source>
</evidence>
<dbReference type="SUPFAM" id="SSF54786">
    <property type="entry name" value="YcfA/nrd intein domain"/>
    <property type="match status" value="1"/>
</dbReference>
<gene>
    <name evidence="8" type="ORF">DEALK_05560</name>
</gene>
<dbReference type="PATRIC" id="fig|1217799.6.peg.573"/>
<keyword evidence="7" id="KW-0346">Stress response</keyword>
<keyword evidence="8" id="KW-0449">Lipoprotein</keyword>
<dbReference type="GO" id="GO:0016787">
    <property type="term" value="F:hydrolase activity"/>
    <property type="evidence" value="ECO:0007669"/>
    <property type="project" value="UniProtKB-KW"/>
</dbReference>
<proteinExistence type="inferred from homology"/>
<sequence length="81" mass="9081">MRLPRDVGGEDLALRLSRFGYLIVRQTGSHLRLTSSRTGRDHHVTIPVHKPLRLGTLNSILTEVAGYLEMEKEDLIAALFA</sequence>
<keyword evidence="6" id="KW-0694">RNA-binding</keyword>
<keyword evidence="5" id="KW-0378">Hydrolase</keyword>
<organism evidence="8 9">
    <name type="scientific">Dehalogenimonas alkenigignens</name>
    <dbReference type="NCBI Taxonomy" id="1217799"/>
    <lineage>
        <taxon>Bacteria</taxon>
        <taxon>Bacillati</taxon>
        <taxon>Chloroflexota</taxon>
        <taxon>Dehalococcoidia</taxon>
        <taxon>Dehalococcoidales</taxon>
        <taxon>Dehalococcoidaceae</taxon>
        <taxon>Dehalogenimonas</taxon>
    </lineage>
</organism>
<comment type="caution">
    <text evidence="8">The sequence shown here is derived from an EMBL/GenBank/DDBJ whole genome shotgun (WGS) entry which is preliminary data.</text>
</comment>
<dbReference type="EMBL" id="LFDV01000002">
    <property type="protein sequence ID" value="KTB47711.1"/>
    <property type="molecule type" value="Genomic_DNA"/>
</dbReference>
<evidence type="ECO:0000256" key="5">
    <source>
        <dbReference type="ARBA" id="ARBA00022801"/>
    </source>
</evidence>
<name>A0A0W0GGM0_9CHLR</name>
<evidence type="ECO:0000256" key="1">
    <source>
        <dbReference type="ARBA" id="ARBA00006620"/>
    </source>
</evidence>
<keyword evidence="3" id="KW-0540">Nuclease</keyword>
<dbReference type="InterPro" id="IPR038570">
    <property type="entry name" value="HicA_sf"/>
</dbReference>
<evidence type="ECO:0000256" key="3">
    <source>
        <dbReference type="ARBA" id="ARBA00022722"/>
    </source>
</evidence>
<evidence type="ECO:0000256" key="4">
    <source>
        <dbReference type="ARBA" id="ARBA00022759"/>
    </source>
</evidence>
<evidence type="ECO:0000256" key="6">
    <source>
        <dbReference type="ARBA" id="ARBA00022884"/>
    </source>
</evidence>